<keyword evidence="2" id="KW-0444">Lipid biosynthesis</keyword>
<name>A0ABQ8IPX0_DERPT</name>
<dbReference type="Pfam" id="PF00698">
    <property type="entry name" value="Acyl_transf_1"/>
    <property type="match status" value="1"/>
</dbReference>
<evidence type="ECO:0000256" key="5">
    <source>
        <dbReference type="ARBA" id="ARBA00023002"/>
    </source>
</evidence>
<evidence type="ECO:0000259" key="9">
    <source>
        <dbReference type="Pfam" id="PF00698"/>
    </source>
</evidence>
<dbReference type="PANTHER" id="PTHR43775">
    <property type="entry name" value="FATTY ACID SYNTHASE"/>
    <property type="match status" value="1"/>
</dbReference>
<accession>A0ABQ8IPX0</accession>
<dbReference type="Proteomes" id="UP000887458">
    <property type="component" value="Unassembled WGS sequence"/>
</dbReference>
<evidence type="ECO:0000256" key="3">
    <source>
        <dbReference type="ARBA" id="ARBA00022832"/>
    </source>
</evidence>
<protein>
    <recommendedName>
        <fullName evidence="9">Malonyl-CoA:ACP transacylase (MAT) domain-containing protein</fullName>
    </recommendedName>
</protein>
<keyword evidence="5" id="KW-0560">Oxidoreductase</keyword>
<keyword evidence="4" id="KW-0521">NADP</keyword>
<dbReference type="Gene3D" id="3.40.366.10">
    <property type="entry name" value="Malonyl-Coenzyme A Acyl Carrier Protein, domain 2"/>
    <property type="match status" value="1"/>
</dbReference>
<keyword evidence="3" id="KW-0276">Fatty acid metabolism</keyword>
<keyword evidence="7" id="KW-0275">Fatty acid biosynthesis</keyword>
<dbReference type="EMBL" id="NJHN03000131">
    <property type="protein sequence ID" value="KAH9412416.1"/>
    <property type="molecule type" value="Genomic_DNA"/>
</dbReference>
<keyword evidence="8" id="KW-0511">Multifunctional enzyme</keyword>
<dbReference type="SUPFAM" id="SSF52151">
    <property type="entry name" value="FabD/lysophospholipase-like"/>
    <property type="match status" value="1"/>
</dbReference>
<reference evidence="10 11" key="1">
    <citation type="journal article" date="2018" name="J. Allergy Clin. Immunol.">
        <title>High-quality assembly of Dermatophagoides pteronyssinus genome and transcriptome reveals a wide range of novel allergens.</title>
        <authorList>
            <person name="Liu X.Y."/>
            <person name="Yang K.Y."/>
            <person name="Wang M.Q."/>
            <person name="Kwok J.S."/>
            <person name="Zeng X."/>
            <person name="Yang Z."/>
            <person name="Xiao X.J."/>
            <person name="Lau C.P."/>
            <person name="Li Y."/>
            <person name="Huang Z.M."/>
            <person name="Ba J.G."/>
            <person name="Yim A.K."/>
            <person name="Ouyang C.Y."/>
            <person name="Ngai S.M."/>
            <person name="Chan T.F."/>
            <person name="Leung E.L."/>
            <person name="Liu L."/>
            <person name="Liu Z.G."/>
            <person name="Tsui S.K."/>
        </authorList>
    </citation>
    <scope>NUCLEOTIDE SEQUENCE [LARGE SCALE GENOMIC DNA]</scope>
    <source>
        <strain evidence="10">Derp</strain>
    </source>
</reference>
<feature type="domain" description="Malonyl-CoA:ACP transacylase (MAT)" evidence="9">
    <location>
        <begin position="4"/>
        <end position="120"/>
    </location>
</feature>
<gene>
    <name evidence="10" type="ORF">DERP_013659</name>
</gene>
<evidence type="ECO:0000256" key="6">
    <source>
        <dbReference type="ARBA" id="ARBA00023098"/>
    </source>
</evidence>
<evidence type="ECO:0000256" key="7">
    <source>
        <dbReference type="ARBA" id="ARBA00023160"/>
    </source>
</evidence>
<sequence>MREPLRRALNKNLCFKQRMPISSKWLTTTYEQDCREFDLEYLVDNLLEPVRFYEVFQRLPPNTIFVEIAPNNLLQAVIKRNIFEQNKDSKYVATMVRKSGQNNIDILLMNIGQLYVNGLNPLIEKLYPSYEYPVARTTQSLHSIISWKHDRHFKATKYPEFFNHDQRKKTYKAVDLQNIEDKFFTDHCVDGRILF</sequence>
<evidence type="ECO:0000256" key="8">
    <source>
        <dbReference type="ARBA" id="ARBA00023268"/>
    </source>
</evidence>
<dbReference type="Gene3D" id="3.30.70.3290">
    <property type="match status" value="1"/>
</dbReference>
<proteinExistence type="predicted"/>
<organism evidence="10 11">
    <name type="scientific">Dermatophagoides pteronyssinus</name>
    <name type="common">European house dust mite</name>
    <dbReference type="NCBI Taxonomy" id="6956"/>
    <lineage>
        <taxon>Eukaryota</taxon>
        <taxon>Metazoa</taxon>
        <taxon>Ecdysozoa</taxon>
        <taxon>Arthropoda</taxon>
        <taxon>Chelicerata</taxon>
        <taxon>Arachnida</taxon>
        <taxon>Acari</taxon>
        <taxon>Acariformes</taxon>
        <taxon>Sarcoptiformes</taxon>
        <taxon>Astigmata</taxon>
        <taxon>Psoroptidia</taxon>
        <taxon>Analgoidea</taxon>
        <taxon>Pyroglyphidae</taxon>
        <taxon>Dermatophagoidinae</taxon>
        <taxon>Dermatophagoides</taxon>
    </lineage>
</organism>
<evidence type="ECO:0000256" key="4">
    <source>
        <dbReference type="ARBA" id="ARBA00022857"/>
    </source>
</evidence>
<keyword evidence="6" id="KW-0443">Lipid metabolism</keyword>
<dbReference type="InterPro" id="IPR014043">
    <property type="entry name" value="Acyl_transferase_dom"/>
</dbReference>
<dbReference type="InterPro" id="IPR050091">
    <property type="entry name" value="PKS_NRPS_Biosynth_Enz"/>
</dbReference>
<dbReference type="PANTHER" id="PTHR43775:SF7">
    <property type="entry name" value="FATTY ACID SYNTHASE"/>
    <property type="match status" value="1"/>
</dbReference>
<reference evidence="10 11" key="2">
    <citation type="journal article" date="2022" name="Mol. Biol. Evol.">
        <title>Comparative Genomics Reveals Insights into the Divergent Evolution of Astigmatic Mites and Household Pest Adaptations.</title>
        <authorList>
            <person name="Xiong Q."/>
            <person name="Wan A.T."/>
            <person name="Liu X."/>
            <person name="Fung C.S."/>
            <person name="Xiao X."/>
            <person name="Malainual N."/>
            <person name="Hou J."/>
            <person name="Wang L."/>
            <person name="Wang M."/>
            <person name="Yang K.Y."/>
            <person name="Cui Y."/>
            <person name="Leung E.L."/>
            <person name="Nong W."/>
            <person name="Shin S.K."/>
            <person name="Au S.W."/>
            <person name="Jeong K.Y."/>
            <person name="Chew F.T."/>
            <person name="Hui J.H."/>
            <person name="Leung T.F."/>
            <person name="Tungtrongchitr A."/>
            <person name="Zhong N."/>
            <person name="Liu Z."/>
            <person name="Tsui S.K."/>
        </authorList>
    </citation>
    <scope>NUCLEOTIDE SEQUENCE [LARGE SCALE GENOMIC DNA]</scope>
    <source>
        <strain evidence="10">Derp</strain>
    </source>
</reference>
<keyword evidence="11" id="KW-1185">Reference proteome</keyword>
<evidence type="ECO:0000256" key="1">
    <source>
        <dbReference type="ARBA" id="ARBA00022450"/>
    </source>
</evidence>
<evidence type="ECO:0000256" key="2">
    <source>
        <dbReference type="ARBA" id="ARBA00022516"/>
    </source>
</evidence>
<dbReference type="InterPro" id="IPR001227">
    <property type="entry name" value="Ac_transferase_dom_sf"/>
</dbReference>
<keyword evidence="1" id="KW-0596">Phosphopantetheine</keyword>
<comment type="caution">
    <text evidence="10">The sequence shown here is derived from an EMBL/GenBank/DDBJ whole genome shotgun (WGS) entry which is preliminary data.</text>
</comment>
<evidence type="ECO:0000313" key="11">
    <source>
        <dbReference type="Proteomes" id="UP000887458"/>
    </source>
</evidence>
<evidence type="ECO:0000313" key="10">
    <source>
        <dbReference type="EMBL" id="KAH9412416.1"/>
    </source>
</evidence>
<feature type="non-terminal residue" evidence="10">
    <location>
        <position position="195"/>
    </location>
</feature>
<dbReference type="InterPro" id="IPR016035">
    <property type="entry name" value="Acyl_Trfase/lysoPLipase"/>
</dbReference>